<reference evidence="2" key="1">
    <citation type="journal article" date="2019" name="bioRxiv">
        <title>The Genome of the Zebra Mussel, Dreissena polymorpha: A Resource for Invasive Species Research.</title>
        <authorList>
            <person name="McCartney M.A."/>
            <person name="Auch B."/>
            <person name="Kono T."/>
            <person name="Mallez S."/>
            <person name="Zhang Y."/>
            <person name="Obille A."/>
            <person name="Becker A."/>
            <person name="Abrahante J.E."/>
            <person name="Garbe J."/>
            <person name="Badalamenti J.P."/>
            <person name="Herman A."/>
            <person name="Mangelson H."/>
            <person name="Liachko I."/>
            <person name="Sullivan S."/>
            <person name="Sone E.D."/>
            <person name="Koren S."/>
            <person name="Silverstein K.A.T."/>
            <person name="Beckman K.B."/>
            <person name="Gohl D.M."/>
        </authorList>
    </citation>
    <scope>NUCLEOTIDE SEQUENCE</scope>
    <source>
        <strain evidence="2">Duluth1</strain>
        <tissue evidence="2">Whole animal</tissue>
    </source>
</reference>
<feature type="coiled-coil region" evidence="1">
    <location>
        <begin position="1"/>
        <end position="100"/>
    </location>
</feature>
<evidence type="ECO:0000313" key="2">
    <source>
        <dbReference type="EMBL" id="KAH3782188.1"/>
    </source>
</evidence>
<gene>
    <name evidence="2" type="ORF">DPMN_160100</name>
</gene>
<protein>
    <submittedName>
        <fullName evidence="2">Uncharacterized protein</fullName>
    </submittedName>
</protein>
<sequence>MQQLSSNLQTILDELNKFKTAHEVSIKSVEVSYSEKLQEIRDLRNKLNAALDALENKTLKKLDELRTTLQSALKQDVDNCIRLKDELKQLSKAVQGLCDKSKNELEFLASRKCLDKIQESESYLKENPVKMQSSIMFTSNIDIEKYLFQQTSLGKFFESKQSLTLKISPHQILNVNSKSEYSVRMSSDTNKPYQINGICCLPCGQVIVIDNYIYKVKLLDQHYNVTSHCDVTGNPKSICQITSSEVAVAVTRAVQFISVSNGQLVTGRKFQLQHAASGISHHQGALFITSCTALYHYTHTGALVKKLYEDSSGSHTGK</sequence>
<keyword evidence="1" id="KW-0175">Coiled coil</keyword>
<name>A0A9D4EMU9_DREPO</name>
<comment type="caution">
    <text evidence="2">The sequence shown here is derived from an EMBL/GenBank/DDBJ whole genome shotgun (WGS) entry which is preliminary data.</text>
</comment>
<evidence type="ECO:0000313" key="3">
    <source>
        <dbReference type="Proteomes" id="UP000828390"/>
    </source>
</evidence>
<proteinExistence type="predicted"/>
<dbReference type="AlphaFoldDB" id="A0A9D4EMU9"/>
<accession>A0A9D4EMU9</accession>
<keyword evidence="3" id="KW-1185">Reference proteome</keyword>
<evidence type="ECO:0000256" key="1">
    <source>
        <dbReference type="SAM" id="Coils"/>
    </source>
</evidence>
<dbReference type="Proteomes" id="UP000828390">
    <property type="component" value="Unassembled WGS sequence"/>
</dbReference>
<reference evidence="2" key="2">
    <citation type="submission" date="2020-11" db="EMBL/GenBank/DDBJ databases">
        <authorList>
            <person name="McCartney M.A."/>
            <person name="Auch B."/>
            <person name="Kono T."/>
            <person name="Mallez S."/>
            <person name="Becker A."/>
            <person name="Gohl D.M."/>
            <person name="Silverstein K.A.T."/>
            <person name="Koren S."/>
            <person name="Bechman K.B."/>
            <person name="Herman A."/>
            <person name="Abrahante J.E."/>
            <person name="Garbe J."/>
        </authorList>
    </citation>
    <scope>NUCLEOTIDE SEQUENCE</scope>
    <source>
        <strain evidence="2">Duluth1</strain>
        <tissue evidence="2">Whole animal</tissue>
    </source>
</reference>
<dbReference type="EMBL" id="JAIWYP010000008">
    <property type="protein sequence ID" value="KAH3782188.1"/>
    <property type="molecule type" value="Genomic_DNA"/>
</dbReference>
<organism evidence="2 3">
    <name type="scientific">Dreissena polymorpha</name>
    <name type="common">Zebra mussel</name>
    <name type="synonym">Mytilus polymorpha</name>
    <dbReference type="NCBI Taxonomy" id="45954"/>
    <lineage>
        <taxon>Eukaryota</taxon>
        <taxon>Metazoa</taxon>
        <taxon>Spiralia</taxon>
        <taxon>Lophotrochozoa</taxon>
        <taxon>Mollusca</taxon>
        <taxon>Bivalvia</taxon>
        <taxon>Autobranchia</taxon>
        <taxon>Heteroconchia</taxon>
        <taxon>Euheterodonta</taxon>
        <taxon>Imparidentia</taxon>
        <taxon>Neoheterodontei</taxon>
        <taxon>Myida</taxon>
        <taxon>Dreissenoidea</taxon>
        <taxon>Dreissenidae</taxon>
        <taxon>Dreissena</taxon>
    </lineage>
</organism>